<dbReference type="RefSeq" id="WP_182215096.1">
    <property type="nucleotide sequence ID" value="NZ_JACEZS010000003.1"/>
</dbReference>
<evidence type="ECO:0000256" key="1">
    <source>
        <dbReference type="SAM" id="SignalP"/>
    </source>
</evidence>
<dbReference type="EMBL" id="JACEZS010000003">
    <property type="protein sequence ID" value="MBA5604871.1"/>
    <property type="molecule type" value="Genomic_DNA"/>
</dbReference>
<comment type="caution">
    <text evidence="2">The sequence shown here is derived from an EMBL/GenBank/DDBJ whole genome shotgun (WGS) entry which is preliminary data.</text>
</comment>
<dbReference type="InterPro" id="IPR002816">
    <property type="entry name" value="TraB/PrgY/GumN_fam"/>
</dbReference>
<dbReference type="Proteomes" id="UP000566711">
    <property type="component" value="Unassembled WGS sequence"/>
</dbReference>
<dbReference type="CDD" id="cd14789">
    <property type="entry name" value="Tiki"/>
    <property type="match status" value="1"/>
</dbReference>
<proteinExistence type="predicted"/>
<organism evidence="2 3">
    <name type="scientific">Rugamonas fusca</name>
    <dbReference type="NCBI Taxonomy" id="2758568"/>
    <lineage>
        <taxon>Bacteria</taxon>
        <taxon>Pseudomonadati</taxon>
        <taxon>Pseudomonadota</taxon>
        <taxon>Betaproteobacteria</taxon>
        <taxon>Burkholderiales</taxon>
        <taxon>Oxalobacteraceae</taxon>
        <taxon>Telluria group</taxon>
        <taxon>Rugamonas</taxon>
    </lineage>
</organism>
<dbReference type="InterPro" id="IPR047111">
    <property type="entry name" value="YbaP-like"/>
</dbReference>
<name>A0A7W2EFI5_9BURK</name>
<reference evidence="2 3" key="1">
    <citation type="submission" date="2020-07" db="EMBL/GenBank/DDBJ databases">
        <title>Novel species isolated from subtropical streams in China.</title>
        <authorList>
            <person name="Lu H."/>
        </authorList>
    </citation>
    <scope>NUCLEOTIDE SEQUENCE [LARGE SCALE GENOMIC DNA]</scope>
    <source>
        <strain evidence="2 3">FT3S</strain>
    </source>
</reference>
<keyword evidence="1" id="KW-0732">Signal</keyword>
<feature type="chain" id="PRO_5031513011" evidence="1">
    <location>
        <begin position="23"/>
        <end position="314"/>
    </location>
</feature>
<protein>
    <submittedName>
        <fullName evidence="2">TraB/GumN family protein</fullName>
    </submittedName>
</protein>
<evidence type="ECO:0000313" key="2">
    <source>
        <dbReference type="EMBL" id="MBA5604871.1"/>
    </source>
</evidence>
<dbReference type="Pfam" id="PF01963">
    <property type="entry name" value="TraB_PrgY_gumN"/>
    <property type="match status" value="1"/>
</dbReference>
<gene>
    <name evidence="2" type="ORF">H3H36_05780</name>
</gene>
<dbReference type="PANTHER" id="PTHR40590">
    <property type="entry name" value="CYTOPLASMIC PROTEIN-RELATED"/>
    <property type="match status" value="1"/>
</dbReference>
<dbReference type="PANTHER" id="PTHR40590:SF1">
    <property type="entry name" value="CYTOPLASMIC PROTEIN"/>
    <property type="match status" value="1"/>
</dbReference>
<sequence>MRRQIIVLFCSLFWFVPPALWAQEGAQQQASQQASAPGAANRGALFKVVQDGHTLYLFGTIHVGAPDFYPLEGRVLGALERASVLALEIDPLADPGRMAQAVQQYGMYARGAGTAQAALPAPYRPRLERLLRQYALDADTVASMKPWLLASVLTVSEFSAQGYDTALAVDAWLARQAHQRKLPVLELESPESQMALFDRMTAEEQSRFLQEGIDAIEDHQQASQAREIAEAWRAADAAALDTLARKAAEDDTFSGRFVQRMLLDGRNPALADGIAALLARETDSLAAIGVLHLVGTNSVPELLRKRGLAVERIY</sequence>
<feature type="signal peptide" evidence="1">
    <location>
        <begin position="1"/>
        <end position="22"/>
    </location>
</feature>
<evidence type="ECO:0000313" key="3">
    <source>
        <dbReference type="Proteomes" id="UP000566711"/>
    </source>
</evidence>
<keyword evidence="3" id="KW-1185">Reference proteome</keyword>
<accession>A0A7W2EFI5</accession>
<dbReference type="AlphaFoldDB" id="A0A7W2EFI5"/>